<name>A0A0A2JU15_PENEN</name>
<keyword evidence="3" id="KW-1185">Reference proteome</keyword>
<dbReference type="Pfam" id="PF12417">
    <property type="entry name" value="DUF3669"/>
    <property type="match status" value="1"/>
</dbReference>
<dbReference type="HOGENOM" id="CLU_039531_0_0_1"/>
<dbReference type="PANTHER" id="PTHR40780">
    <property type="entry name" value="DUF3669 DOMAIN-CONTAINING PROTEIN"/>
    <property type="match status" value="1"/>
</dbReference>
<reference evidence="2 3" key="1">
    <citation type="journal article" date="2015" name="Mol. Plant Microbe Interact.">
        <title>Genome, transcriptome, and functional analyses of Penicillium expansum provide new insights into secondary metabolism and pathogenicity.</title>
        <authorList>
            <person name="Ballester A.R."/>
            <person name="Marcet-Houben M."/>
            <person name="Levin E."/>
            <person name="Sela N."/>
            <person name="Selma-Lazaro C."/>
            <person name="Carmona L."/>
            <person name="Wisniewski M."/>
            <person name="Droby S."/>
            <person name="Gonzalez-Candelas L."/>
            <person name="Gabaldon T."/>
        </authorList>
    </citation>
    <scope>NUCLEOTIDE SEQUENCE [LARGE SCALE GENOMIC DNA]</scope>
    <source>
        <strain evidence="2 3">MD-8</strain>
    </source>
</reference>
<accession>A0A0A2JU15</accession>
<dbReference type="InterPro" id="IPR022137">
    <property type="entry name" value="Znf_prot_DUF3669"/>
</dbReference>
<gene>
    <name evidence="2" type="ORF">PEX2_068410</name>
</gene>
<evidence type="ECO:0000313" key="3">
    <source>
        <dbReference type="Proteomes" id="UP000030143"/>
    </source>
</evidence>
<dbReference type="OrthoDB" id="2993351at2759"/>
<dbReference type="AlphaFoldDB" id="A0A0A2JU15"/>
<dbReference type="RefSeq" id="XP_016599825.1">
    <property type="nucleotide sequence ID" value="XM_016744112.1"/>
</dbReference>
<feature type="domain" description="DUF3669" evidence="1">
    <location>
        <begin position="321"/>
        <end position="382"/>
    </location>
</feature>
<evidence type="ECO:0000259" key="1">
    <source>
        <dbReference type="Pfam" id="PF12417"/>
    </source>
</evidence>
<dbReference type="VEuPathDB" id="FungiDB:PEXP_022870"/>
<organism evidence="2 3">
    <name type="scientific">Penicillium expansum</name>
    <name type="common">Blue mold rot fungus</name>
    <dbReference type="NCBI Taxonomy" id="27334"/>
    <lineage>
        <taxon>Eukaryota</taxon>
        <taxon>Fungi</taxon>
        <taxon>Dikarya</taxon>
        <taxon>Ascomycota</taxon>
        <taxon>Pezizomycotina</taxon>
        <taxon>Eurotiomycetes</taxon>
        <taxon>Eurotiomycetidae</taxon>
        <taxon>Eurotiales</taxon>
        <taxon>Aspergillaceae</taxon>
        <taxon>Penicillium</taxon>
    </lineage>
</organism>
<dbReference type="GeneID" id="27679532"/>
<dbReference type="EMBL" id="JQFZ01000121">
    <property type="protein sequence ID" value="KGO58331.1"/>
    <property type="molecule type" value="Genomic_DNA"/>
</dbReference>
<evidence type="ECO:0000313" key="2">
    <source>
        <dbReference type="EMBL" id="KGO58331.1"/>
    </source>
</evidence>
<protein>
    <recommendedName>
        <fullName evidence="1">DUF3669 domain-containing protein</fullName>
    </recommendedName>
</protein>
<sequence length="407" mass="46235">MDRRKQVRSEDSGYSITESIKDLALTGFQLAKDTFFSPEEIAAAKPEEILSRMLSTKSYISTTSSLAELNNAARGNPSQQQFLEIGKGQCGTVYAIVGTDTVAKLPNSLVKVPQLLADFKMHASVKEAMEDVENLMKLEIHIPKLYSWETPKSKSFWTNNSLRFPQTADAQNFAMISSRVFPLPLPVREAIVDVLCPPSIQKHKSEFLAKPENINCLIRVYLGRRMMNKNNPNVKNFKLRNFPLHVNEMEDLKLDTCAFAHVMAQTLAILHWKAGVDGNDIEFILGSSPLLSQMPRSDEITEEDEWSLGDRFDFSRRSISMWLIDFNMCAKFEENPAGLKQIVDAFTWNDPYYPSPELTTAKDKKLWSEFRKRYLEVSRVLTTSAMPGRFIAEIESRGRKANVGELF</sequence>
<proteinExistence type="predicted"/>
<comment type="caution">
    <text evidence="2">The sequence shown here is derived from an EMBL/GenBank/DDBJ whole genome shotgun (WGS) entry which is preliminary data.</text>
</comment>
<dbReference type="PhylomeDB" id="A0A0A2JU15"/>
<dbReference type="Proteomes" id="UP000030143">
    <property type="component" value="Unassembled WGS sequence"/>
</dbReference>
<dbReference type="PANTHER" id="PTHR40780:SF2">
    <property type="entry name" value="DUF3669 DOMAIN-CONTAINING PROTEIN"/>
    <property type="match status" value="1"/>
</dbReference>